<dbReference type="GO" id="GO:0005945">
    <property type="term" value="C:6-phosphofructokinase complex"/>
    <property type="evidence" value="ECO:0007669"/>
    <property type="project" value="TreeGrafter"/>
</dbReference>
<reference evidence="16 17" key="1">
    <citation type="submission" date="2015-07" db="EMBL/GenBank/DDBJ databases">
        <title>The genome of Pseudoloma neurophilia, a relevant intracellular parasite of the zebrafish.</title>
        <authorList>
            <person name="Ndikumana S."/>
            <person name="Pelin A."/>
            <person name="Sanders J."/>
            <person name="Corradi N."/>
        </authorList>
    </citation>
    <scope>NUCLEOTIDE SEQUENCE [LARGE SCALE GENOMIC DNA]</scope>
    <source>
        <strain evidence="16 17">MK1</strain>
    </source>
</reference>
<dbReference type="InterPro" id="IPR035966">
    <property type="entry name" value="PKF_sf"/>
</dbReference>
<dbReference type="GO" id="GO:0048029">
    <property type="term" value="F:monosaccharide binding"/>
    <property type="evidence" value="ECO:0007669"/>
    <property type="project" value="TreeGrafter"/>
</dbReference>
<dbReference type="AlphaFoldDB" id="A0A0R0LXP6"/>
<keyword evidence="6" id="KW-0808">Transferase</keyword>
<dbReference type="InterPro" id="IPR000023">
    <property type="entry name" value="Phosphofructokinase_dom"/>
</dbReference>
<feature type="region of interest" description="Disordered" evidence="14">
    <location>
        <begin position="72"/>
        <end position="97"/>
    </location>
</feature>
<evidence type="ECO:0000256" key="2">
    <source>
        <dbReference type="ARBA" id="ARBA00004496"/>
    </source>
</evidence>
<protein>
    <recommendedName>
        <fullName evidence="4">6-phosphofructokinase</fullName>
        <ecNumber evidence="4">2.7.1.11</ecNumber>
    </recommendedName>
</protein>
<evidence type="ECO:0000256" key="8">
    <source>
        <dbReference type="ARBA" id="ARBA00022741"/>
    </source>
</evidence>
<comment type="subcellular location">
    <subcellularLocation>
        <location evidence="2">Cytoplasm</location>
    </subcellularLocation>
</comment>
<keyword evidence="12" id="KW-0324">Glycolysis</keyword>
<keyword evidence="10" id="KW-0067">ATP-binding</keyword>
<proteinExistence type="predicted"/>
<evidence type="ECO:0000313" key="16">
    <source>
        <dbReference type="EMBL" id="KRH94076.1"/>
    </source>
</evidence>
<evidence type="ECO:0000256" key="13">
    <source>
        <dbReference type="ARBA" id="ARBA00048070"/>
    </source>
</evidence>
<sequence>MNFSIICNDQTLFETRKFYETLGFNCEIVQKSDNLSELFLKENKKLKIKNGIIELSTTENLDQIVTWSAHRNDSTENMSNSLTETESSDQTSKIKGAGPSATILMPRQLSEHEKTSFITDILKIYDPNMNELHLTHSYGNFQTFSQRKAIFDKKTVHSTVNVPILSDSKSKRCRIGVLTSGGDSPGMNTCLGTILKLGKRYDIDIICFKNGFKGLVNDEIIDLSHLEDDKEDFCKTEICIGQSLCQIVESAKTEKLVEHLSFLINPQTFNFNTAGTLIGTARCEEFKTESGLKSAIKTVMKNDLTGLIMMGGDGTMRGGKLLAERYFEFAKEIAKNDTISKNEIAKFIKVIHIPFSIDNDIPSAYTIGTDTALQTICDSSVILHSTFSAHNRLYVMEVMGRDSHYLSTVSGVCFADYIIYDTFSHNSNDSGCSESDWITPLITKVKSCPKKCVAVVLSESAHLCETHHQKMAEKLVQEGVLTEQQIANCPKSSNTECQIKRISCNYVKDITNQYIDSRVLTLGHLQRGCKPVAYDRIISVLSGVEAVDQILNLFNLSVSLSNKENSLETDNEKMNEMTKPVSIILNHNHLIKRDLANLLNRIENKLTESSMKDHIERVVRMDINKMSCSGRFLLDNLLPDKQN</sequence>
<evidence type="ECO:0000256" key="3">
    <source>
        <dbReference type="ARBA" id="ARBA00004679"/>
    </source>
</evidence>
<evidence type="ECO:0000259" key="15">
    <source>
        <dbReference type="Pfam" id="PF00365"/>
    </source>
</evidence>
<dbReference type="GO" id="GO:0030388">
    <property type="term" value="P:fructose 1,6-bisphosphate metabolic process"/>
    <property type="evidence" value="ECO:0007669"/>
    <property type="project" value="TreeGrafter"/>
</dbReference>
<dbReference type="GO" id="GO:0070095">
    <property type="term" value="F:fructose-6-phosphate binding"/>
    <property type="evidence" value="ECO:0007669"/>
    <property type="project" value="TreeGrafter"/>
</dbReference>
<keyword evidence="17" id="KW-1185">Reference proteome</keyword>
<dbReference type="GO" id="GO:0061621">
    <property type="term" value="P:canonical glycolysis"/>
    <property type="evidence" value="ECO:0007669"/>
    <property type="project" value="TreeGrafter"/>
</dbReference>
<comment type="pathway">
    <text evidence="3">Carbohydrate degradation; glycolysis; D-glyceraldehyde 3-phosphate and glycerone phosphate from D-glucose: step 3/4.</text>
</comment>
<evidence type="ECO:0000256" key="9">
    <source>
        <dbReference type="ARBA" id="ARBA00022777"/>
    </source>
</evidence>
<evidence type="ECO:0000256" key="7">
    <source>
        <dbReference type="ARBA" id="ARBA00022723"/>
    </source>
</evidence>
<dbReference type="OrthoDB" id="537915at2759"/>
<dbReference type="Gene3D" id="3.40.50.460">
    <property type="entry name" value="Phosphofructokinase domain"/>
    <property type="match status" value="1"/>
</dbReference>
<dbReference type="GO" id="GO:0016208">
    <property type="term" value="F:AMP binding"/>
    <property type="evidence" value="ECO:0007669"/>
    <property type="project" value="TreeGrafter"/>
</dbReference>
<evidence type="ECO:0000256" key="12">
    <source>
        <dbReference type="ARBA" id="ARBA00023152"/>
    </source>
</evidence>
<dbReference type="InterPro" id="IPR022953">
    <property type="entry name" value="ATP_PFK"/>
</dbReference>
<evidence type="ECO:0000256" key="5">
    <source>
        <dbReference type="ARBA" id="ARBA00022490"/>
    </source>
</evidence>
<evidence type="ECO:0000256" key="11">
    <source>
        <dbReference type="ARBA" id="ARBA00022842"/>
    </source>
</evidence>
<keyword evidence="11" id="KW-0460">Magnesium</keyword>
<dbReference type="GO" id="GO:0005524">
    <property type="term" value="F:ATP binding"/>
    <property type="evidence" value="ECO:0007669"/>
    <property type="project" value="UniProtKB-KW"/>
</dbReference>
<accession>A0A0R0LXP6</accession>
<dbReference type="PRINTS" id="PR00476">
    <property type="entry name" value="PHFRCTKINASE"/>
</dbReference>
<evidence type="ECO:0000256" key="1">
    <source>
        <dbReference type="ARBA" id="ARBA00001946"/>
    </source>
</evidence>
<feature type="non-terminal residue" evidence="16">
    <location>
        <position position="643"/>
    </location>
</feature>
<evidence type="ECO:0000313" key="17">
    <source>
        <dbReference type="Proteomes" id="UP000051530"/>
    </source>
</evidence>
<gene>
    <name evidence="16" type="ORF">M153_3910005435</name>
</gene>
<comment type="catalytic activity">
    <reaction evidence="13">
        <text>beta-D-fructose 6-phosphate + ATP = beta-D-fructose 1,6-bisphosphate + ADP + H(+)</text>
        <dbReference type="Rhea" id="RHEA:16109"/>
        <dbReference type="ChEBI" id="CHEBI:15378"/>
        <dbReference type="ChEBI" id="CHEBI:30616"/>
        <dbReference type="ChEBI" id="CHEBI:32966"/>
        <dbReference type="ChEBI" id="CHEBI:57634"/>
        <dbReference type="ChEBI" id="CHEBI:456216"/>
        <dbReference type="EC" id="2.7.1.11"/>
    </reaction>
</comment>
<dbReference type="EC" id="2.7.1.11" evidence="4"/>
<dbReference type="Proteomes" id="UP000051530">
    <property type="component" value="Unassembled WGS sequence"/>
</dbReference>
<dbReference type="PANTHER" id="PTHR13697:SF4">
    <property type="entry name" value="ATP-DEPENDENT 6-PHOSPHOFRUCTOKINASE"/>
    <property type="match status" value="1"/>
</dbReference>
<dbReference type="GO" id="GO:0042802">
    <property type="term" value="F:identical protein binding"/>
    <property type="evidence" value="ECO:0007669"/>
    <property type="project" value="TreeGrafter"/>
</dbReference>
<evidence type="ECO:0000256" key="6">
    <source>
        <dbReference type="ARBA" id="ARBA00022679"/>
    </source>
</evidence>
<keyword evidence="5" id="KW-0963">Cytoplasm</keyword>
<dbReference type="GO" id="GO:0003872">
    <property type="term" value="F:6-phosphofructokinase activity"/>
    <property type="evidence" value="ECO:0007669"/>
    <property type="project" value="UniProtKB-EC"/>
</dbReference>
<dbReference type="Gene3D" id="3.40.50.450">
    <property type="match status" value="2"/>
</dbReference>
<dbReference type="Pfam" id="PF00365">
    <property type="entry name" value="PFK"/>
    <property type="match status" value="1"/>
</dbReference>
<keyword evidence="8" id="KW-0547">Nucleotide-binding</keyword>
<feature type="domain" description="Phosphofructokinase" evidence="15">
    <location>
        <begin position="174"/>
        <end position="549"/>
    </location>
</feature>
<dbReference type="GO" id="GO:0046872">
    <property type="term" value="F:metal ion binding"/>
    <property type="evidence" value="ECO:0007669"/>
    <property type="project" value="UniProtKB-KW"/>
</dbReference>
<comment type="caution">
    <text evidence="16">The sequence shown here is derived from an EMBL/GenBank/DDBJ whole genome shotgun (WGS) entry which is preliminary data.</text>
</comment>
<organism evidence="16 17">
    <name type="scientific">Pseudoloma neurophilia</name>
    <dbReference type="NCBI Taxonomy" id="146866"/>
    <lineage>
        <taxon>Eukaryota</taxon>
        <taxon>Fungi</taxon>
        <taxon>Fungi incertae sedis</taxon>
        <taxon>Microsporidia</taxon>
        <taxon>Pseudoloma</taxon>
    </lineage>
</organism>
<dbReference type="GO" id="GO:0006002">
    <property type="term" value="P:fructose 6-phosphate metabolic process"/>
    <property type="evidence" value="ECO:0007669"/>
    <property type="project" value="InterPro"/>
</dbReference>
<keyword evidence="9 16" id="KW-0418">Kinase</keyword>
<dbReference type="UniPathway" id="UPA00109">
    <property type="reaction ID" value="UER00182"/>
</dbReference>
<dbReference type="SUPFAM" id="SSF53784">
    <property type="entry name" value="Phosphofructokinase"/>
    <property type="match status" value="2"/>
</dbReference>
<dbReference type="VEuPathDB" id="MicrosporidiaDB:M153_3910005435"/>
<evidence type="ECO:0000256" key="10">
    <source>
        <dbReference type="ARBA" id="ARBA00022840"/>
    </source>
</evidence>
<evidence type="ECO:0000256" key="4">
    <source>
        <dbReference type="ARBA" id="ARBA00012055"/>
    </source>
</evidence>
<comment type="cofactor">
    <cofactor evidence="1">
        <name>Mg(2+)</name>
        <dbReference type="ChEBI" id="CHEBI:18420"/>
    </cofactor>
</comment>
<feature type="compositionally biased region" description="Polar residues" evidence="14">
    <location>
        <begin position="75"/>
        <end position="93"/>
    </location>
</feature>
<name>A0A0R0LXP6_9MICR</name>
<dbReference type="EMBL" id="LGUB01000141">
    <property type="protein sequence ID" value="KRH94076.1"/>
    <property type="molecule type" value="Genomic_DNA"/>
</dbReference>
<dbReference type="PANTHER" id="PTHR13697">
    <property type="entry name" value="PHOSPHOFRUCTOKINASE"/>
    <property type="match status" value="1"/>
</dbReference>
<keyword evidence="7" id="KW-0479">Metal-binding</keyword>
<evidence type="ECO:0000256" key="14">
    <source>
        <dbReference type="SAM" id="MobiDB-lite"/>
    </source>
</evidence>